<dbReference type="EMBL" id="BMMK01000021">
    <property type="protein sequence ID" value="GGM67217.1"/>
    <property type="molecule type" value="Genomic_DNA"/>
</dbReference>
<accession>A0A8J3CEG3</accession>
<evidence type="ECO:0000313" key="1">
    <source>
        <dbReference type="EMBL" id="GGM67217.1"/>
    </source>
</evidence>
<protein>
    <submittedName>
        <fullName evidence="1">Uncharacterized protein</fullName>
    </submittedName>
</protein>
<sequence>MNVRVWQLMTPDEAAEWDRRMAPLRARRVRVRLATSMPGTLRRPAVGQVRRERA</sequence>
<proteinExistence type="predicted"/>
<reference evidence="1" key="2">
    <citation type="submission" date="2020-09" db="EMBL/GenBank/DDBJ databases">
        <authorList>
            <person name="Sun Q."/>
            <person name="Zhou Y."/>
        </authorList>
    </citation>
    <scope>NUCLEOTIDE SEQUENCE</scope>
    <source>
        <strain evidence="1">CGMCC 4.5737</strain>
    </source>
</reference>
<evidence type="ECO:0000313" key="2">
    <source>
        <dbReference type="Proteomes" id="UP000637578"/>
    </source>
</evidence>
<organism evidence="1 2">
    <name type="scientific">Longimycelium tulufanense</name>
    <dbReference type="NCBI Taxonomy" id="907463"/>
    <lineage>
        <taxon>Bacteria</taxon>
        <taxon>Bacillati</taxon>
        <taxon>Actinomycetota</taxon>
        <taxon>Actinomycetes</taxon>
        <taxon>Pseudonocardiales</taxon>
        <taxon>Pseudonocardiaceae</taxon>
        <taxon>Longimycelium</taxon>
    </lineage>
</organism>
<dbReference type="AlphaFoldDB" id="A0A8J3CEG3"/>
<gene>
    <name evidence="1" type="ORF">GCM10012275_42150</name>
</gene>
<dbReference type="RefSeq" id="WP_189060119.1">
    <property type="nucleotide sequence ID" value="NZ_BMMK01000021.1"/>
</dbReference>
<name>A0A8J3CEG3_9PSEU</name>
<dbReference type="Proteomes" id="UP000637578">
    <property type="component" value="Unassembled WGS sequence"/>
</dbReference>
<reference evidence="1" key="1">
    <citation type="journal article" date="2014" name="Int. J. Syst. Evol. Microbiol.">
        <title>Complete genome sequence of Corynebacterium casei LMG S-19264T (=DSM 44701T), isolated from a smear-ripened cheese.</title>
        <authorList>
            <consortium name="US DOE Joint Genome Institute (JGI-PGF)"/>
            <person name="Walter F."/>
            <person name="Albersmeier A."/>
            <person name="Kalinowski J."/>
            <person name="Ruckert C."/>
        </authorList>
    </citation>
    <scope>NUCLEOTIDE SEQUENCE</scope>
    <source>
        <strain evidence="1">CGMCC 4.5737</strain>
    </source>
</reference>
<keyword evidence="2" id="KW-1185">Reference proteome</keyword>
<comment type="caution">
    <text evidence="1">The sequence shown here is derived from an EMBL/GenBank/DDBJ whole genome shotgun (WGS) entry which is preliminary data.</text>
</comment>